<keyword evidence="3" id="KW-0804">Transcription</keyword>
<dbReference type="Pfam" id="PF12833">
    <property type="entry name" value="HTH_18"/>
    <property type="match status" value="1"/>
</dbReference>
<dbReference type="SMART" id="SM00342">
    <property type="entry name" value="HTH_ARAC"/>
    <property type="match status" value="1"/>
</dbReference>
<evidence type="ECO:0000313" key="5">
    <source>
        <dbReference type="EMBL" id="CCK25196.1"/>
    </source>
</evidence>
<dbReference type="InterPro" id="IPR035418">
    <property type="entry name" value="AraC-bd_2"/>
</dbReference>
<dbReference type="InterPro" id="IPR020449">
    <property type="entry name" value="Tscrpt_reg_AraC-type_HTH"/>
</dbReference>
<dbReference type="InterPro" id="IPR018060">
    <property type="entry name" value="HTH_AraC"/>
</dbReference>
<dbReference type="EMBL" id="HE971709">
    <property type="protein sequence ID" value="CCK25196.1"/>
    <property type="molecule type" value="Genomic_DNA"/>
</dbReference>
<evidence type="ECO:0000256" key="2">
    <source>
        <dbReference type="ARBA" id="ARBA00023125"/>
    </source>
</evidence>
<name>K4QST2_STRDJ</name>
<organism evidence="5 6">
    <name type="scientific">Streptomyces davaonensis (strain DSM 101723 / JCM 4913 / KCC S-0913 / 768)</name>
    <dbReference type="NCBI Taxonomy" id="1214101"/>
    <lineage>
        <taxon>Bacteria</taxon>
        <taxon>Bacillati</taxon>
        <taxon>Actinomycetota</taxon>
        <taxon>Actinomycetes</taxon>
        <taxon>Kitasatosporales</taxon>
        <taxon>Streptomycetaceae</taxon>
        <taxon>Streptomyces</taxon>
    </lineage>
</organism>
<keyword evidence="6" id="KW-1185">Reference proteome</keyword>
<dbReference type="InterPro" id="IPR009057">
    <property type="entry name" value="Homeodomain-like_sf"/>
</dbReference>
<dbReference type="Proteomes" id="UP000008043">
    <property type="component" value="Chromosome"/>
</dbReference>
<protein>
    <recommendedName>
        <fullName evidence="4">HTH araC/xylS-type domain-containing protein</fullName>
    </recommendedName>
</protein>
<dbReference type="PRINTS" id="PR00032">
    <property type="entry name" value="HTHARAC"/>
</dbReference>
<dbReference type="Pfam" id="PF14525">
    <property type="entry name" value="AraC_binding_2"/>
    <property type="match status" value="1"/>
</dbReference>
<dbReference type="HOGENOM" id="CLU_049704_1_1_11"/>
<accession>K4QST2</accession>
<dbReference type="InterPro" id="IPR050204">
    <property type="entry name" value="AraC_XylS_family_regulators"/>
</dbReference>
<evidence type="ECO:0000313" key="6">
    <source>
        <dbReference type="Proteomes" id="UP000008043"/>
    </source>
</evidence>
<gene>
    <name evidence="5" type="ORF">BN159_0817</name>
</gene>
<dbReference type="PANTHER" id="PTHR46796">
    <property type="entry name" value="HTH-TYPE TRANSCRIPTIONAL ACTIVATOR RHAS-RELATED"/>
    <property type="match status" value="1"/>
</dbReference>
<evidence type="ECO:0000259" key="4">
    <source>
        <dbReference type="PROSITE" id="PS01124"/>
    </source>
</evidence>
<dbReference type="GO" id="GO:0043565">
    <property type="term" value="F:sequence-specific DNA binding"/>
    <property type="evidence" value="ECO:0007669"/>
    <property type="project" value="InterPro"/>
</dbReference>
<evidence type="ECO:0000256" key="3">
    <source>
        <dbReference type="ARBA" id="ARBA00023163"/>
    </source>
</evidence>
<dbReference type="eggNOG" id="COG2207">
    <property type="taxonomic scope" value="Bacteria"/>
</dbReference>
<dbReference type="SUPFAM" id="SSF46689">
    <property type="entry name" value="Homeodomain-like"/>
    <property type="match status" value="1"/>
</dbReference>
<dbReference type="Gene3D" id="1.10.10.60">
    <property type="entry name" value="Homeodomain-like"/>
    <property type="match status" value="1"/>
</dbReference>
<dbReference type="PROSITE" id="PS01124">
    <property type="entry name" value="HTH_ARAC_FAMILY_2"/>
    <property type="match status" value="1"/>
</dbReference>
<feature type="domain" description="HTH araC/xylS-type" evidence="4">
    <location>
        <begin position="220"/>
        <end position="321"/>
    </location>
</feature>
<evidence type="ECO:0000256" key="1">
    <source>
        <dbReference type="ARBA" id="ARBA00023015"/>
    </source>
</evidence>
<dbReference type="PATRIC" id="fig|1214101.3.peg.828"/>
<dbReference type="AlphaFoldDB" id="K4QST2"/>
<reference evidence="5 6" key="1">
    <citation type="journal article" date="2012" name="J. Bacteriol.">
        <title>Genome sequence of the bacterium Streptomyces davawensis JCM 4913 and heterologous production of the unique antibiotic roseoflavin.</title>
        <authorList>
            <person name="Jankowitsch F."/>
            <person name="Schwarz J."/>
            <person name="Ruckert C."/>
            <person name="Gust B."/>
            <person name="Szczepanowski R."/>
            <person name="Blom J."/>
            <person name="Pelzer S."/>
            <person name="Kalinowski J."/>
            <person name="Mack M."/>
        </authorList>
    </citation>
    <scope>NUCLEOTIDE SEQUENCE [LARGE SCALE GENOMIC DNA]</scope>
    <source>
        <strain evidence="6">DSM 101723 / JCM 4913 / KCC S-0913 / 768</strain>
    </source>
</reference>
<dbReference type="PANTHER" id="PTHR46796:SF6">
    <property type="entry name" value="ARAC SUBFAMILY"/>
    <property type="match status" value="1"/>
</dbReference>
<dbReference type="STRING" id="1214101.BN159_0817"/>
<dbReference type="KEGG" id="sdv:BN159_0817"/>
<keyword evidence="2" id="KW-0238">DNA-binding</keyword>
<proteinExistence type="predicted"/>
<sequence length="328" mass="35205">MQSFDLMPPQAPGTDSYLRGVRLKGALVSALSGTIPAPDPEVSAALSARVVAAEGDRVGESVTLHHFGYVRMIACGAGPLRMTVRAGAEDAVALVVPRDGSVRLSQDGRTVCVASGQSALVDLGRAFCLEQEERGRVLFFRLPGHVLHVPAAALRSATARVLSSSADALTLVLRHLDESASGLPAAVGERLGGMVTDLVAGLVEESAEEPAGAGQRQLRLSVREYVERHLEDLDLSAERIARAHFISVRYLHRLFEGEDITVGRLIQRLRVEQCARELARRGRVSPSIAVVAARWGFRSPAHFSRAFKAVHGCSPQQWRRAAMTEGAA</sequence>
<keyword evidence="1" id="KW-0805">Transcription regulation</keyword>
<dbReference type="GO" id="GO:0003700">
    <property type="term" value="F:DNA-binding transcription factor activity"/>
    <property type="evidence" value="ECO:0007669"/>
    <property type="project" value="InterPro"/>
</dbReference>